<feature type="DNA-binding region" description="H-T-H motif" evidence="4">
    <location>
        <begin position="71"/>
        <end position="90"/>
    </location>
</feature>
<dbReference type="PANTHER" id="PTHR47506">
    <property type="entry name" value="TRANSCRIPTIONAL REGULATORY PROTEIN"/>
    <property type="match status" value="1"/>
</dbReference>
<dbReference type="EMBL" id="CAJNBK010000006">
    <property type="protein sequence ID" value="CAE6750257.1"/>
    <property type="molecule type" value="Genomic_DNA"/>
</dbReference>
<evidence type="ECO:0000256" key="3">
    <source>
        <dbReference type="ARBA" id="ARBA00023163"/>
    </source>
</evidence>
<evidence type="ECO:0000256" key="2">
    <source>
        <dbReference type="ARBA" id="ARBA00023125"/>
    </source>
</evidence>
<evidence type="ECO:0000313" key="7">
    <source>
        <dbReference type="Proteomes" id="UP000672526"/>
    </source>
</evidence>
<dbReference type="InterPro" id="IPR001647">
    <property type="entry name" value="HTH_TetR"/>
</dbReference>
<reference evidence="6 7" key="1">
    <citation type="submission" date="2021-02" db="EMBL/GenBank/DDBJ databases">
        <authorList>
            <person name="Vanwijnsberghe S."/>
        </authorList>
    </citation>
    <scope>NUCLEOTIDE SEQUENCE [LARGE SCALE GENOMIC DNA]</scope>
    <source>
        <strain evidence="6 7">LMG 31837</strain>
    </source>
</reference>
<dbReference type="InterPro" id="IPR036271">
    <property type="entry name" value="Tet_transcr_reg_TetR-rel_C_sf"/>
</dbReference>
<protein>
    <recommendedName>
        <fullName evidence="5">HTH tetR-type domain-containing protein</fullName>
    </recommendedName>
</protein>
<dbReference type="InterPro" id="IPR009057">
    <property type="entry name" value="Homeodomain-like_sf"/>
</dbReference>
<dbReference type="RefSeq" id="WP_211611922.1">
    <property type="nucleotide sequence ID" value="NZ_CAJNBK010000006.1"/>
</dbReference>
<accession>A0ABM8RFK0</accession>
<dbReference type="PANTHER" id="PTHR47506:SF1">
    <property type="entry name" value="HTH-TYPE TRANSCRIPTIONAL REGULATOR YJDC"/>
    <property type="match status" value="1"/>
</dbReference>
<dbReference type="SUPFAM" id="SSF48498">
    <property type="entry name" value="Tetracyclin repressor-like, C-terminal domain"/>
    <property type="match status" value="1"/>
</dbReference>
<dbReference type="Pfam" id="PF00440">
    <property type="entry name" value="TetR_N"/>
    <property type="match status" value="1"/>
</dbReference>
<gene>
    <name evidence="6" type="ORF">R69888_02939</name>
</gene>
<feature type="domain" description="HTH tetR-type" evidence="5">
    <location>
        <begin position="48"/>
        <end position="108"/>
    </location>
</feature>
<dbReference type="Proteomes" id="UP000672526">
    <property type="component" value="Unassembled WGS sequence"/>
</dbReference>
<name>A0ABM8RFK0_9BURK</name>
<dbReference type="Gene3D" id="1.10.10.60">
    <property type="entry name" value="Homeodomain-like"/>
    <property type="match status" value="1"/>
</dbReference>
<dbReference type="SUPFAM" id="SSF46689">
    <property type="entry name" value="Homeodomain-like"/>
    <property type="match status" value="1"/>
</dbReference>
<sequence>MAVSIWKGAGGCRYKGYLSRLDNSFLIAYSKMNNQEMQEMADMGRSREYDEELVLTGAMHAFRREGYFAVSIKDLEEATGLKGGSIYNSYGDKAGLFSAALAHYNQKVLHRRIADFASEAAGLRGLRKLFLSLLREPDGESFGCLITNAAIEFGGSGRSMPTGIDEGLQILSRTFTARLVSARRAGQLSTEIEPARAASKLLALYQGTLVLVRAGYDKALLKALINDEFDRLEGLRHVT</sequence>
<proteinExistence type="predicted"/>
<keyword evidence="2 4" id="KW-0238">DNA-binding</keyword>
<dbReference type="Pfam" id="PF16925">
    <property type="entry name" value="TetR_C_13"/>
    <property type="match status" value="1"/>
</dbReference>
<dbReference type="InterPro" id="IPR011075">
    <property type="entry name" value="TetR_C"/>
</dbReference>
<keyword evidence="7" id="KW-1185">Reference proteome</keyword>
<evidence type="ECO:0000256" key="4">
    <source>
        <dbReference type="PROSITE-ProRule" id="PRU00335"/>
    </source>
</evidence>
<dbReference type="PROSITE" id="PS50977">
    <property type="entry name" value="HTH_TETR_2"/>
    <property type="match status" value="1"/>
</dbReference>
<evidence type="ECO:0000313" key="6">
    <source>
        <dbReference type="EMBL" id="CAE6750257.1"/>
    </source>
</evidence>
<evidence type="ECO:0000259" key="5">
    <source>
        <dbReference type="PROSITE" id="PS50977"/>
    </source>
</evidence>
<keyword evidence="3" id="KW-0804">Transcription</keyword>
<keyword evidence="1" id="KW-0805">Transcription regulation</keyword>
<dbReference type="Gene3D" id="1.10.357.10">
    <property type="entry name" value="Tetracycline Repressor, domain 2"/>
    <property type="match status" value="1"/>
</dbReference>
<comment type="caution">
    <text evidence="6">The sequence shown here is derived from an EMBL/GenBank/DDBJ whole genome shotgun (WGS) entry which is preliminary data.</text>
</comment>
<evidence type="ECO:0000256" key="1">
    <source>
        <dbReference type="ARBA" id="ARBA00023015"/>
    </source>
</evidence>
<organism evidence="6 7">
    <name type="scientific">Paraburkholderia haematera</name>
    <dbReference type="NCBI Taxonomy" id="2793077"/>
    <lineage>
        <taxon>Bacteria</taxon>
        <taxon>Pseudomonadati</taxon>
        <taxon>Pseudomonadota</taxon>
        <taxon>Betaproteobacteria</taxon>
        <taxon>Burkholderiales</taxon>
        <taxon>Burkholderiaceae</taxon>
        <taxon>Paraburkholderia</taxon>
    </lineage>
</organism>